<dbReference type="InterPro" id="IPR027417">
    <property type="entry name" value="P-loop_NTPase"/>
</dbReference>
<dbReference type="OrthoDB" id="9770694at2"/>
<dbReference type="CDD" id="cd00009">
    <property type="entry name" value="AAA"/>
    <property type="match status" value="1"/>
</dbReference>
<dbReference type="GO" id="GO:0006260">
    <property type="term" value="P:DNA replication"/>
    <property type="evidence" value="ECO:0007669"/>
    <property type="project" value="TreeGrafter"/>
</dbReference>
<feature type="compositionally biased region" description="Basic and acidic residues" evidence="1">
    <location>
        <begin position="291"/>
        <end position="304"/>
    </location>
</feature>
<dbReference type="GO" id="GO:0005524">
    <property type="term" value="F:ATP binding"/>
    <property type="evidence" value="ECO:0007669"/>
    <property type="project" value="InterPro"/>
</dbReference>
<feature type="domain" description="AAA+ ATPase" evidence="2">
    <location>
        <begin position="130"/>
        <end position="281"/>
    </location>
</feature>
<dbReference type="EMBL" id="FOAP01000035">
    <property type="protein sequence ID" value="SEN25195.1"/>
    <property type="molecule type" value="Genomic_DNA"/>
</dbReference>
<evidence type="ECO:0000313" key="4">
    <source>
        <dbReference type="Proteomes" id="UP000182719"/>
    </source>
</evidence>
<dbReference type="SUPFAM" id="SSF52540">
    <property type="entry name" value="P-loop containing nucleoside triphosphate hydrolases"/>
    <property type="match status" value="1"/>
</dbReference>
<sequence>MDRTDMGNKLSGGACGMCWGLTYVVARQGDRAQARICDCSVTCSVCGGRGHMLVEREETFSKKVGARKYEVLAPCACTLRTRRVARYNEVGLPGVVAHANFDNYRSAKPEQDRARSVAMQFSHQFDKKGPNTGFILSGPVGTGKTHLLAATLAHLVLEVGMQARYVEISLLYATIRRGFQDGKSGGEIIGPLSEVEVLAIDELGKGRGSPFEMETLDELIARRYNANRTTLFATNYSLEPERKSVRAANGYHSTEDTKSALRGNELLNERVGERIYSRLCEMCTFVELPKDTPDRRRTRQEMESRTSQPALAGRSGR</sequence>
<dbReference type="InterPro" id="IPR003593">
    <property type="entry name" value="AAA+_ATPase"/>
</dbReference>
<gene>
    <name evidence="3" type="ORF">SAMN05444354_13539</name>
</gene>
<dbReference type="Gene3D" id="3.40.50.300">
    <property type="entry name" value="P-loop containing nucleotide triphosphate hydrolases"/>
    <property type="match status" value="1"/>
</dbReference>
<dbReference type="AlphaFoldDB" id="A0A1H8F0D8"/>
<evidence type="ECO:0000256" key="1">
    <source>
        <dbReference type="SAM" id="MobiDB-lite"/>
    </source>
</evidence>
<dbReference type="InterPro" id="IPR002611">
    <property type="entry name" value="IstB_ATP-bd"/>
</dbReference>
<keyword evidence="4" id="KW-1185">Reference proteome</keyword>
<protein>
    <submittedName>
        <fullName evidence="3">DNA replication protein DnaC</fullName>
    </submittedName>
</protein>
<evidence type="ECO:0000259" key="2">
    <source>
        <dbReference type="SMART" id="SM00382"/>
    </source>
</evidence>
<dbReference type="PANTHER" id="PTHR30050:SF4">
    <property type="entry name" value="ATP-BINDING PROTEIN RV3427C IN INSERTION SEQUENCE-RELATED"/>
    <property type="match status" value="1"/>
</dbReference>
<dbReference type="Proteomes" id="UP000182719">
    <property type="component" value="Unassembled WGS sequence"/>
</dbReference>
<organism evidence="3 4">
    <name type="scientific">Stigmatella aurantiaca</name>
    <dbReference type="NCBI Taxonomy" id="41"/>
    <lineage>
        <taxon>Bacteria</taxon>
        <taxon>Pseudomonadati</taxon>
        <taxon>Myxococcota</taxon>
        <taxon>Myxococcia</taxon>
        <taxon>Myxococcales</taxon>
        <taxon>Cystobacterineae</taxon>
        <taxon>Archangiaceae</taxon>
        <taxon>Stigmatella</taxon>
    </lineage>
</organism>
<dbReference type="Pfam" id="PF01695">
    <property type="entry name" value="IstB_IS21"/>
    <property type="match status" value="1"/>
</dbReference>
<dbReference type="RefSeq" id="WP_075011272.1">
    <property type="nucleotide sequence ID" value="NZ_FOAP01000035.1"/>
</dbReference>
<feature type="region of interest" description="Disordered" evidence="1">
    <location>
        <begin position="291"/>
        <end position="317"/>
    </location>
</feature>
<name>A0A1H8F0D8_STIAU</name>
<proteinExistence type="predicted"/>
<dbReference type="PANTHER" id="PTHR30050">
    <property type="entry name" value="CHROMOSOMAL REPLICATION INITIATOR PROTEIN DNAA"/>
    <property type="match status" value="1"/>
</dbReference>
<evidence type="ECO:0000313" key="3">
    <source>
        <dbReference type="EMBL" id="SEN25195.1"/>
    </source>
</evidence>
<reference evidence="4" key="1">
    <citation type="submission" date="2016-10" db="EMBL/GenBank/DDBJ databases">
        <authorList>
            <person name="Varghese N."/>
            <person name="Submissions S."/>
        </authorList>
    </citation>
    <scope>NUCLEOTIDE SEQUENCE [LARGE SCALE GENOMIC DNA]</scope>
    <source>
        <strain evidence="4">DSM 17044</strain>
    </source>
</reference>
<accession>A0A1H8F0D8</accession>
<dbReference type="SMART" id="SM00382">
    <property type="entry name" value="AAA"/>
    <property type="match status" value="1"/>
</dbReference>